<keyword evidence="1" id="KW-0472">Membrane</keyword>
<evidence type="ECO:0000313" key="2">
    <source>
        <dbReference type="EMBL" id="MBC1180465.1"/>
    </source>
</evidence>
<evidence type="ECO:0000256" key="1">
    <source>
        <dbReference type="SAM" id="Phobius"/>
    </source>
</evidence>
<protein>
    <submittedName>
        <fullName evidence="2">Uncharacterized protein</fullName>
    </submittedName>
</protein>
<proteinExistence type="predicted"/>
<name>A0A7G3B624_LUTLO</name>
<feature type="transmembrane region" description="Helical" evidence="1">
    <location>
        <begin position="6"/>
        <end position="25"/>
    </location>
</feature>
<organism evidence="2">
    <name type="scientific">Lutzomyia longipalpis</name>
    <name type="common">Sand fly</name>
    <dbReference type="NCBI Taxonomy" id="7200"/>
    <lineage>
        <taxon>Eukaryota</taxon>
        <taxon>Metazoa</taxon>
        <taxon>Ecdysozoa</taxon>
        <taxon>Arthropoda</taxon>
        <taxon>Hexapoda</taxon>
        <taxon>Insecta</taxon>
        <taxon>Pterygota</taxon>
        <taxon>Neoptera</taxon>
        <taxon>Endopterygota</taxon>
        <taxon>Diptera</taxon>
        <taxon>Nematocera</taxon>
        <taxon>Psychodoidea</taxon>
        <taxon>Psychodidae</taxon>
        <taxon>Lutzomyia</taxon>
        <taxon>Lutzomyia</taxon>
    </lineage>
</organism>
<dbReference type="AlphaFoldDB" id="A0A7G3B624"/>
<feature type="transmembrane region" description="Helical" evidence="1">
    <location>
        <begin position="37"/>
        <end position="63"/>
    </location>
</feature>
<keyword evidence="1" id="KW-0812">Transmembrane</keyword>
<sequence>MIYCLNEIVVTLFNLDIVLMFYTFYTQKEKYSQNANFYVKLSLSFTNIHCYFPFLFHFLSFFFNKSSRLEGVNSYCGILQKKI</sequence>
<keyword evidence="1" id="KW-1133">Transmembrane helix</keyword>
<reference evidence="2" key="1">
    <citation type="journal article" date="2020" name="BMC">
        <title>Leishmania infection induces a limited differential gene expression in the sand fly midgut.</title>
        <authorList>
            <person name="Coutinho-Abreu I.V."/>
            <person name="Serafim T.D."/>
            <person name="Meneses C."/>
            <person name="Kamhawi S."/>
            <person name="Oliveira F."/>
            <person name="Valenzuela J.G."/>
        </authorList>
    </citation>
    <scope>NUCLEOTIDE SEQUENCE</scope>
    <source>
        <strain evidence="2">Jacobina</strain>
        <tissue evidence="2">Midgut</tissue>
    </source>
</reference>
<accession>A0A7G3B624</accession>
<dbReference type="EMBL" id="GITU01011762">
    <property type="protein sequence ID" value="MBC1180465.1"/>
    <property type="molecule type" value="Transcribed_RNA"/>
</dbReference>